<name>A0A0U4FC61_9BACI</name>
<dbReference type="STRING" id="1472767.AOX59_18730"/>
<dbReference type="KEGG" id="lao:AOX59_18730"/>
<dbReference type="Proteomes" id="UP000050331">
    <property type="component" value="Chromosome"/>
</dbReference>
<organism evidence="2 3">
    <name type="scientific">Lentibacillus amyloliquefaciens</name>
    <dbReference type="NCBI Taxonomy" id="1472767"/>
    <lineage>
        <taxon>Bacteria</taxon>
        <taxon>Bacillati</taxon>
        <taxon>Bacillota</taxon>
        <taxon>Bacilli</taxon>
        <taxon>Bacillales</taxon>
        <taxon>Bacillaceae</taxon>
        <taxon>Lentibacillus</taxon>
    </lineage>
</organism>
<gene>
    <name evidence="2" type="ORF">AOX59_18730</name>
</gene>
<evidence type="ECO:0000313" key="2">
    <source>
        <dbReference type="EMBL" id="ALX50435.1"/>
    </source>
</evidence>
<evidence type="ECO:0000313" key="3">
    <source>
        <dbReference type="Proteomes" id="UP000050331"/>
    </source>
</evidence>
<reference evidence="2 3" key="1">
    <citation type="submission" date="2016-01" db="EMBL/GenBank/DDBJ databases">
        <title>Complete genome sequence of strain Lentibacillus amyloliquefaciens LAM0015T isolated from saline sediment.</title>
        <authorList>
            <person name="Wang J.-L."/>
            <person name="He M.-X."/>
        </authorList>
    </citation>
    <scope>NUCLEOTIDE SEQUENCE [LARGE SCALE GENOMIC DNA]</scope>
    <source>
        <strain evidence="2 3">LAM0015</strain>
    </source>
</reference>
<sequence length="76" mass="9095">MTVKPEEKQAFMHLTQAVGLLMENDYKGTITYLNNARHAVERLDTEQRNAEMYEEAKRLLKEVDRQGDLEMRRHRF</sequence>
<dbReference type="AlphaFoldDB" id="A0A0U4FC61"/>
<dbReference type="OrthoDB" id="9992032at2"/>
<dbReference type="EMBL" id="CP013862">
    <property type="protein sequence ID" value="ALX50435.1"/>
    <property type="molecule type" value="Genomic_DNA"/>
</dbReference>
<evidence type="ECO:0000256" key="1">
    <source>
        <dbReference type="SAM" id="Coils"/>
    </source>
</evidence>
<feature type="coiled-coil region" evidence="1">
    <location>
        <begin position="36"/>
        <end position="63"/>
    </location>
</feature>
<accession>A0A0U4FC61</accession>
<protein>
    <submittedName>
        <fullName evidence="2">Uncharacterized protein</fullName>
    </submittedName>
</protein>
<keyword evidence="3" id="KW-1185">Reference proteome</keyword>
<keyword evidence="1" id="KW-0175">Coiled coil</keyword>
<proteinExistence type="predicted"/>
<dbReference type="RefSeq" id="WP_068447950.1">
    <property type="nucleotide sequence ID" value="NZ_CP013862.1"/>
</dbReference>